<gene>
    <name evidence="3" type="ordered locus">Desdi_1729</name>
</gene>
<keyword evidence="1" id="KW-1133">Transmembrane helix</keyword>
<keyword evidence="1" id="KW-0812">Transmembrane</keyword>
<dbReference type="AlphaFoldDB" id="L0F847"/>
<dbReference type="EMBL" id="CP003344">
    <property type="protein sequence ID" value="AGA69205.1"/>
    <property type="molecule type" value="Genomic_DNA"/>
</dbReference>
<protein>
    <recommendedName>
        <fullName evidence="5">DUF3852 domain-containing protein</fullName>
    </recommendedName>
</protein>
<evidence type="ECO:0000256" key="1">
    <source>
        <dbReference type="SAM" id="Phobius"/>
    </source>
</evidence>
<proteinExistence type="predicted"/>
<evidence type="ECO:0000313" key="3">
    <source>
        <dbReference type="EMBL" id="AGA69205.1"/>
    </source>
</evidence>
<name>L0F847_DESDL</name>
<evidence type="ECO:0000256" key="2">
    <source>
        <dbReference type="SAM" id="SignalP"/>
    </source>
</evidence>
<feature type="transmembrane region" description="Helical" evidence="1">
    <location>
        <begin position="90"/>
        <end position="110"/>
    </location>
</feature>
<dbReference type="KEGG" id="ddl:Desdi_1729"/>
<dbReference type="PROSITE" id="PS51257">
    <property type="entry name" value="PROKAR_LIPOPROTEIN"/>
    <property type="match status" value="1"/>
</dbReference>
<keyword evidence="2" id="KW-0732">Signal</keyword>
<accession>L0F847</accession>
<dbReference type="HOGENOM" id="CLU_147889_0_0_9"/>
<dbReference type="OrthoDB" id="1739900at2"/>
<organism evidence="3 4">
    <name type="scientific">Desulfitobacterium dichloroeliminans (strain LMG P-21439 / DCA1)</name>
    <dbReference type="NCBI Taxonomy" id="871963"/>
    <lineage>
        <taxon>Bacteria</taxon>
        <taxon>Bacillati</taxon>
        <taxon>Bacillota</taxon>
        <taxon>Clostridia</taxon>
        <taxon>Eubacteriales</taxon>
        <taxon>Desulfitobacteriaceae</taxon>
        <taxon>Desulfitobacterium</taxon>
    </lineage>
</organism>
<keyword evidence="4" id="KW-1185">Reference proteome</keyword>
<keyword evidence="1" id="KW-0472">Membrane</keyword>
<feature type="transmembrane region" description="Helical" evidence="1">
    <location>
        <begin position="50"/>
        <end position="69"/>
    </location>
</feature>
<dbReference type="Pfam" id="PF12963">
    <property type="entry name" value="DUF3852"/>
    <property type="match status" value="1"/>
</dbReference>
<dbReference type="Proteomes" id="UP000010797">
    <property type="component" value="Chromosome"/>
</dbReference>
<sequence>MKINRILPVLLMALLLGCVLCTTAYAAPNGDVAGAIENTWNDASGQIKTVVNKVVFPAIDLILAVFFFAKLGTAYFDYRKHGQFEWAAPAILFACLVFTLTAPLYIWQILGM</sequence>
<feature type="chain" id="PRO_5003941990" description="DUF3852 domain-containing protein" evidence="2">
    <location>
        <begin position="27"/>
        <end position="112"/>
    </location>
</feature>
<dbReference type="STRING" id="871963.Desdi_1729"/>
<dbReference type="eggNOG" id="ENOG5031SFX">
    <property type="taxonomic scope" value="Bacteria"/>
</dbReference>
<evidence type="ECO:0000313" key="4">
    <source>
        <dbReference type="Proteomes" id="UP000010797"/>
    </source>
</evidence>
<evidence type="ECO:0008006" key="5">
    <source>
        <dbReference type="Google" id="ProtNLM"/>
    </source>
</evidence>
<dbReference type="InterPro" id="IPR024330">
    <property type="entry name" value="DUF3852"/>
</dbReference>
<feature type="signal peptide" evidence="2">
    <location>
        <begin position="1"/>
        <end position="26"/>
    </location>
</feature>
<reference evidence="4" key="1">
    <citation type="submission" date="2012-02" db="EMBL/GenBank/DDBJ databases">
        <title>Complete sequence of Desulfitobacterium dichloroeliminans LMG P-21439.</title>
        <authorList>
            <person name="Lucas S."/>
            <person name="Han J."/>
            <person name="Lapidus A."/>
            <person name="Cheng J.-F."/>
            <person name="Goodwin L."/>
            <person name="Pitluck S."/>
            <person name="Peters L."/>
            <person name="Ovchinnikova G."/>
            <person name="Teshima H."/>
            <person name="Detter J.C."/>
            <person name="Han C."/>
            <person name="Tapia R."/>
            <person name="Land M."/>
            <person name="Hauser L."/>
            <person name="Kyrpides N."/>
            <person name="Ivanova N."/>
            <person name="Pagani I."/>
            <person name="Kruse T."/>
            <person name="de Vos W.M."/>
            <person name="Boon N."/>
            <person name="Smidt H."/>
            <person name="Woyke T."/>
        </authorList>
    </citation>
    <scope>NUCLEOTIDE SEQUENCE [LARGE SCALE GENOMIC DNA]</scope>
    <source>
        <strain evidence="4">LMG P-21439 / DCA1</strain>
    </source>
</reference>
<dbReference type="RefSeq" id="WP_015262195.1">
    <property type="nucleotide sequence ID" value="NC_019903.1"/>
</dbReference>